<feature type="region of interest" description="Disordered" evidence="1">
    <location>
        <begin position="355"/>
        <end position="381"/>
    </location>
</feature>
<protein>
    <submittedName>
        <fullName evidence="2">Uncharacterized protein</fullName>
    </submittedName>
</protein>
<dbReference type="AlphaFoldDB" id="A0A1Y1V0L1"/>
<feature type="compositionally biased region" description="Basic residues" evidence="1">
    <location>
        <begin position="173"/>
        <end position="184"/>
    </location>
</feature>
<evidence type="ECO:0000313" key="2">
    <source>
        <dbReference type="EMBL" id="ORX44676.1"/>
    </source>
</evidence>
<evidence type="ECO:0000313" key="3">
    <source>
        <dbReference type="Proteomes" id="UP000193719"/>
    </source>
</evidence>
<organism evidence="2 3">
    <name type="scientific">Piromyces finnis</name>
    <dbReference type="NCBI Taxonomy" id="1754191"/>
    <lineage>
        <taxon>Eukaryota</taxon>
        <taxon>Fungi</taxon>
        <taxon>Fungi incertae sedis</taxon>
        <taxon>Chytridiomycota</taxon>
        <taxon>Chytridiomycota incertae sedis</taxon>
        <taxon>Neocallimastigomycetes</taxon>
        <taxon>Neocallimastigales</taxon>
        <taxon>Neocallimastigaceae</taxon>
        <taxon>Piromyces</taxon>
    </lineage>
</organism>
<reference evidence="2 3" key="2">
    <citation type="submission" date="2016-08" db="EMBL/GenBank/DDBJ databases">
        <title>Pervasive Adenine N6-methylation of Active Genes in Fungi.</title>
        <authorList>
            <consortium name="DOE Joint Genome Institute"/>
            <person name="Mondo S.J."/>
            <person name="Dannebaum R.O."/>
            <person name="Kuo R.C."/>
            <person name="Labutti K."/>
            <person name="Haridas S."/>
            <person name="Kuo A."/>
            <person name="Salamov A."/>
            <person name="Ahrendt S.R."/>
            <person name="Lipzen A."/>
            <person name="Sullivan W."/>
            <person name="Andreopoulos W.B."/>
            <person name="Clum A."/>
            <person name="Lindquist E."/>
            <person name="Daum C."/>
            <person name="Ramamoorthy G.K."/>
            <person name="Gryganskyi A."/>
            <person name="Culley D."/>
            <person name="Magnuson J.K."/>
            <person name="James T.Y."/>
            <person name="O'Malley M.A."/>
            <person name="Stajich J.E."/>
            <person name="Spatafora J.W."/>
            <person name="Visel A."/>
            <person name="Grigoriev I.V."/>
        </authorList>
    </citation>
    <scope>NUCLEOTIDE SEQUENCE [LARGE SCALE GENOMIC DNA]</scope>
    <source>
        <strain evidence="3">finn</strain>
    </source>
</reference>
<accession>A0A1Y1V0L1</accession>
<feature type="compositionally biased region" description="Basic and acidic residues" evidence="1">
    <location>
        <begin position="1"/>
        <end position="21"/>
    </location>
</feature>
<proteinExistence type="predicted"/>
<feature type="region of interest" description="Disordered" evidence="1">
    <location>
        <begin position="1"/>
        <end position="28"/>
    </location>
</feature>
<sequence length="412" mass="47925">MASKDEEINDIQKKLGKKEDNDQSSQEYIAEEDFNKETLEIFKNLDYPKCPKKLEKINLDKLLNYSVETEINDPRNEDLSSFFHLITSHSFNTYSVSSGLNKIKFLKDLKEENSKSELNYQVNTPSSNNVQKSEILITEDLDSLIKGVKSIPYIPKLEKMAPLPKRDINTSSSKKKKRNKRKRKNEKDRHYNENKDDRSLKSRKLVKNWDDKTIEDYESFDIEDRENSFESILNQYNSMKQPPKDIIHINQILNQPIHAETNKEILNTDEKKISLPSPSSPEINNKEDIMNLSQENSTKLMNDCTPSLLDNKIEDKIVEKSKDEEKNKLEKKEDINKDTSFNFLKNINKEVSDMWNKDSPLSSNSSNSSVSNMSDEEINYSQSINHKKHILENLRYSSILTPPTPPQPLEEN</sequence>
<dbReference type="Proteomes" id="UP000193719">
    <property type="component" value="Unassembled WGS sequence"/>
</dbReference>
<name>A0A1Y1V0L1_9FUNG</name>
<feature type="region of interest" description="Disordered" evidence="1">
    <location>
        <begin position="162"/>
        <end position="199"/>
    </location>
</feature>
<comment type="caution">
    <text evidence="2">The sequence shown here is derived from an EMBL/GenBank/DDBJ whole genome shotgun (WGS) entry which is preliminary data.</text>
</comment>
<dbReference type="EMBL" id="MCFH01000044">
    <property type="protein sequence ID" value="ORX44676.1"/>
    <property type="molecule type" value="Genomic_DNA"/>
</dbReference>
<keyword evidence="3" id="KW-1185">Reference proteome</keyword>
<dbReference type="OrthoDB" id="10571910at2759"/>
<feature type="compositionally biased region" description="Basic and acidic residues" evidence="1">
    <location>
        <begin position="185"/>
        <end position="199"/>
    </location>
</feature>
<evidence type="ECO:0000256" key="1">
    <source>
        <dbReference type="SAM" id="MobiDB-lite"/>
    </source>
</evidence>
<gene>
    <name evidence="2" type="ORF">BCR36DRAFT_586044</name>
</gene>
<feature type="compositionally biased region" description="Low complexity" evidence="1">
    <location>
        <begin position="359"/>
        <end position="373"/>
    </location>
</feature>
<reference evidence="2 3" key="1">
    <citation type="submission" date="2016-08" db="EMBL/GenBank/DDBJ databases">
        <title>Genomes of anaerobic fungi encode conserved fungal cellulosomes for biomass hydrolysis.</title>
        <authorList>
            <consortium name="DOE Joint Genome Institute"/>
            <person name="Haitjema C.H."/>
            <person name="Gilmore S.P."/>
            <person name="Henske J.K."/>
            <person name="Solomon K.V."/>
            <person name="De Groot R."/>
            <person name="Kuo A."/>
            <person name="Mondo S.J."/>
            <person name="Salamov A.A."/>
            <person name="Labutti K."/>
            <person name="Zhao Z."/>
            <person name="Chiniquy J."/>
            <person name="Barry K."/>
            <person name="Brewer H.M."/>
            <person name="Purvine S.O."/>
            <person name="Wright A.T."/>
            <person name="Boxma B."/>
            <person name="Van Alen T."/>
            <person name="Hackstein J.H."/>
            <person name="Baker S.E."/>
            <person name="Grigoriev I.V."/>
            <person name="O'Malley M.A."/>
        </authorList>
    </citation>
    <scope>NUCLEOTIDE SEQUENCE [LARGE SCALE GENOMIC DNA]</scope>
    <source>
        <strain evidence="3">finn</strain>
    </source>
</reference>